<accession>A0ABV3JYY7</accession>
<evidence type="ECO:0000256" key="1">
    <source>
        <dbReference type="ARBA" id="ARBA00004651"/>
    </source>
</evidence>
<evidence type="ECO:0000256" key="6">
    <source>
        <dbReference type="SAM" id="Phobius"/>
    </source>
</evidence>
<gene>
    <name evidence="8" type="ORF">AB0L16_16640</name>
</gene>
<reference evidence="8 9" key="1">
    <citation type="submission" date="2024-06" db="EMBL/GenBank/DDBJ databases">
        <title>The Natural Products Discovery Center: Release of the First 8490 Sequenced Strains for Exploring Actinobacteria Biosynthetic Diversity.</title>
        <authorList>
            <person name="Kalkreuter E."/>
            <person name="Kautsar S.A."/>
            <person name="Yang D."/>
            <person name="Bader C.D."/>
            <person name="Teijaro C.N."/>
            <person name="Fluegel L."/>
            <person name="Davis C.M."/>
            <person name="Simpson J.R."/>
            <person name="Lauterbach L."/>
            <person name="Steele A.D."/>
            <person name="Gui C."/>
            <person name="Meng S."/>
            <person name="Li G."/>
            <person name="Viehrig K."/>
            <person name="Ye F."/>
            <person name="Su P."/>
            <person name="Kiefer A.F."/>
            <person name="Nichols A."/>
            <person name="Cepeda A.J."/>
            <person name="Yan W."/>
            <person name="Fan B."/>
            <person name="Jiang Y."/>
            <person name="Adhikari A."/>
            <person name="Zheng C.-J."/>
            <person name="Schuster L."/>
            <person name="Cowan T.M."/>
            <person name="Smanski M.J."/>
            <person name="Chevrette M.G."/>
            <person name="De Carvalho L.P.S."/>
            <person name="Shen B."/>
        </authorList>
    </citation>
    <scope>NUCLEOTIDE SEQUENCE [LARGE SCALE GENOMIC DNA]</scope>
    <source>
        <strain evidence="8 9">NPDC052347</strain>
    </source>
</reference>
<feature type="transmembrane region" description="Helical" evidence="6">
    <location>
        <begin position="232"/>
        <end position="253"/>
    </location>
</feature>
<dbReference type="InterPro" id="IPR011701">
    <property type="entry name" value="MFS"/>
</dbReference>
<feature type="transmembrane region" description="Helical" evidence="6">
    <location>
        <begin position="310"/>
        <end position="328"/>
    </location>
</feature>
<organism evidence="8 9">
    <name type="scientific">Streptomyces orinoci</name>
    <name type="common">Streptoverticillium orinoci</name>
    <dbReference type="NCBI Taxonomy" id="67339"/>
    <lineage>
        <taxon>Bacteria</taxon>
        <taxon>Bacillati</taxon>
        <taxon>Actinomycetota</taxon>
        <taxon>Actinomycetes</taxon>
        <taxon>Kitasatosporales</taxon>
        <taxon>Streptomycetaceae</taxon>
        <taxon>Streptomyces</taxon>
    </lineage>
</organism>
<feature type="transmembrane region" description="Helical" evidence="6">
    <location>
        <begin position="58"/>
        <end position="77"/>
    </location>
</feature>
<feature type="transmembrane region" description="Helical" evidence="6">
    <location>
        <begin position="86"/>
        <end position="105"/>
    </location>
</feature>
<evidence type="ECO:0000313" key="9">
    <source>
        <dbReference type="Proteomes" id="UP001552594"/>
    </source>
</evidence>
<keyword evidence="2 6" id="KW-0812">Transmembrane</keyword>
<dbReference type="Pfam" id="PF07690">
    <property type="entry name" value="MFS_1"/>
    <property type="match status" value="1"/>
</dbReference>
<feature type="transmembrane region" description="Helical" evidence="6">
    <location>
        <begin position="340"/>
        <end position="357"/>
    </location>
</feature>
<dbReference type="SUPFAM" id="SSF103473">
    <property type="entry name" value="MFS general substrate transporter"/>
    <property type="match status" value="1"/>
</dbReference>
<dbReference type="PROSITE" id="PS50850">
    <property type="entry name" value="MFS"/>
    <property type="match status" value="1"/>
</dbReference>
<feature type="transmembrane region" description="Helical" evidence="6">
    <location>
        <begin position="206"/>
        <end position="226"/>
    </location>
</feature>
<dbReference type="InterPro" id="IPR020846">
    <property type="entry name" value="MFS_dom"/>
</dbReference>
<comment type="subcellular location">
    <subcellularLocation>
        <location evidence="1">Cell membrane</location>
        <topology evidence="1">Multi-pass membrane protein</topology>
    </subcellularLocation>
</comment>
<feature type="transmembrane region" description="Helical" evidence="6">
    <location>
        <begin position="175"/>
        <end position="194"/>
    </location>
</feature>
<dbReference type="Gene3D" id="1.20.1250.20">
    <property type="entry name" value="MFS general substrate transporter like domains"/>
    <property type="match status" value="2"/>
</dbReference>
<evidence type="ECO:0000256" key="5">
    <source>
        <dbReference type="ARBA" id="ARBA00023251"/>
    </source>
</evidence>
<dbReference type="PANTHER" id="PTHR42718">
    <property type="entry name" value="MAJOR FACILITATOR SUPERFAMILY MULTIDRUG TRANSPORTER MFSC"/>
    <property type="match status" value="1"/>
</dbReference>
<proteinExistence type="predicted"/>
<dbReference type="CDD" id="cd17321">
    <property type="entry name" value="MFS_MMR_MDR_like"/>
    <property type="match status" value="1"/>
</dbReference>
<evidence type="ECO:0000259" key="7">
    <source>
        <dbReference type="PROSITE" id="PS50850"/>
    </source>
</evidence>
<keyword evidence="9" id="KW-1185">Reference proteome</keyword>
<evidence type="ECO:0000256" key="3">
    <source>
        <dbReference type="ARBA" id="ARBA00022989"/>
    </source>
</evidence>
<evidence type="ECO:0000256" key="4">
    <source>
        <dbReference type="ARBA" id="ARBA00023136"/>
    </source>
</evidence>
<dbReference type="InterPro" id="IPR036259">
    <property type="entry name" value="MFS_trans_sf"/>
</dbReference>
<feature type="transmembrane region" description="Helical" evidence="6">
    <location>
        <begin position="111"/>
        <end position="136"/>
    </location>
</feature>
<keyword evidence="3 6" id="KW-1133">Transmembrane helix</keyword>
<comment type="caution">
    <text evidence="8">The sequence shown here is derived from an EMBL/GenBank/DDBJ whole genome shotgun (WGS) entry which is preliminary data.</text>
</comment>
<protein>
    <submittedName>
        <fullName evidence="8">MFS transporter</fullName>
    </submittedName>
</protein>
<name>A0ABV3JYY7_STRON</name>
<feature type="domain" description="Major facilitator superfamily (MFS) profile" evidence="7">
    <location>
        <begin position="20"/>
        <end position="458"/>
    </location>
</feature>
<dbReference type="RefSeq" id="WP_109280021.1">
    <property type="nucleotide sequence ID" value="NZ_JBFAUK010000011.1"/>
</dbReference>
<dbReference type="PANTHER" id="PTHR42718:SF42">
    <property type="entry name" value="EXPORT PROTEIN"/>
    <property type="match status" value="1"/>
</dbReference>
<keyword evidence="5" id="KW-0046">Antibiotic resistance</keyword>
<dbReference type="Proteomes" id="UP001552594">
    <property type="component" value="Unassembled WGS sequence"/>
</dbReference>
<feature type="transmembrane region" description="Helical" evidence="6">
    <location>
        <begin position="18"/>
        <end position="38"/>
    </location>
</feature>
<feature type="transmembrane region" description="Helical" evidence="6">
    <location>
        <begin position="148"/>
        <end position="169"/>
    </location>
</feature>
<feature type="transmembrane region" description="Helical" evidence="6">
    <location>
        <begin position="274"/>
        <end position="298"/>
    </location>
</feature>
<dbReference type="EMBL" id="JBFAUK010000011">
    <property type="protein sequence ID" value="MEV5508087.1"/>
    <property type="molecule type" value="Genomic_DNA"/>
</dbReference>
<evidence type="ECO:0000313" key="8">
    <source>
        <dbReference type="EMBL" id="MEV5508087.1"/>
    </source>
</evidence>
<feature type="transmembrane region" description="Helical" evidence="6">
    <location>
        <begin position="369"/>
        <end position="390"/>
    </location>
</feature>
<keyword evidence="4 6" id="KW-0472">Membrane</keyword>
<evidence type="ECO:0000256" key="2">
    <source>
        <dbReference type="ARBA" id="ARBA00022692"/>
    </source>
</evidence>
<sequence length="520" mass="52652">MPEPLPVPRPTVSVRRRWAATVTACLGLFLLGLDLTVLNVAVPELRDDLNASMRQTEWIVDAYSLVLGGTVLSVGAVTDRLGRRRAFVGGLCGCGVASVFGALAGAPGQVIAARAGMGAGAALLMPATLSIITGLFPEPGPRARAIALWAAVGGLGGACGPLTGGWLVTHFSWRAAFWVNVPCALTAVVLALWLVPATRRARGGRLDLPGAALSAAGLLALVWGIIESPSRGWTSPLVLAVFSLAALLLAAFAERERRARAPMLPLELLGHPRVSVAAGALALMSFALFGALFVVTLYLQGVLGYSPWQAGIRTLPLPGALSAGALLATWPAPRRGEKTTLLLGLGVVVAGFVILAGTRTGSGYGRLAAFQAVAGLGAGLMAPTATAAVLDAVPLSRPGLGSAINDATRQVGSTLGVAVQGSVLAAAYTGRMNDALARAHAPAALSPAADNVLAANTAASHLPPAASQLLLHSAENAFVTGLTRTAVVAGLVTLAAAAVTWRWLPAPGRATAAGEPIASP</sequence>